<sequence>MKLKLLFAIAATPALLGGQENEAVFGIRLEVEESNSPGESSIYLTLGDESAYTDAAGWPTSEGYSLTTNGSGIFITGASSLVVWWGTWTVLQQAALREDDPGLPYGSANDMLGWGERGMMLDAARNYYPRTFLIEMCSYMSFFKQNIFHLHLSDNLFNSKNYSREQSLGLDAWFRFGLTMKI</sequence>
<dbReference type="OrthoDB" id="428480at2759"/>
<dbReference type="AlphaFoldDB" id="A0A9P8N7X4"/>
<keyword evidence="4 7" id="KW-0378">Hydrolase</keyword>
<dbReference type="EMBL" id="JAIZPD010000001">
    <property type="protein sequence ID" value="KAH0967379.1"/>
    <property type="molecule type" value="Genomic_DNA"/>
</dbReference>
<evidence type="ECO:0000313" key="7">
    <source>
        <dbReference type="EMBL" id="KAH0967379.1"/>
    </source>
</evidence>
<comment type="similarity">
    <text evidence="2">Belongs to the glycosyl hydrolase 20 family.</text>
</comment>
<gene>
    <name evidence="7" type="ORF">HRG_00021</name>
</gene>
<reference evidence="7" key="1">
    <citation type="submission" date="2021-09" db="EMBL/GenBank/DDBJ databases">
        <title>A high-quality genome of the endoparasitic fungus Hirsutella rhossiliensis with a comparison of Hirsutella genomes reveals transposable elements contributing to genome size variation.</title>
        <authorList>
            <person name="Lin R."/>
            <person name="Jiao Y."/>
            <person name="Sun X."/>
            <person name="Ling J."/>
            <person name="Xie B."/>
            <person name="Cheng X."/>
        </authorList>
    </citation>
    <scope>NUCLEOTIDE SEQUENCE</scope>
    <source>
        <strain evidence="7">HR02</strain>
    </source>
</reference>
<keyword evidence="8" id="KW-1185">Reference proteome</keyword>
<dbReference type="PANTHER" id="PTHR43678">
    <property type="entry name" value="PUTATIVE (AFU_ORTHOLOGUE AFUA_2G00640)-RELATED"/>
    <property type="match status" value="1"/>
</dbReference>
<feature type="chain" id="PRO_5040491037" description="beta-N-acetylhexosaminidase" evidence="5">
    <location>
        <begin position="19"/>
        <end position="182"/>
    </location>
</feature>
<dbReference type="RefSeq" id="XP_044724892.1">
    <property type="nucleotide sequence ID" value="XM_044858492.1"/>
</dbReference>
<comment type="caution">
    <text evidence="7">The sequence shown here is derived from an EMBL/GenBank/DDBJ whole genome shotgun (WGS) entry which is preliminary data.</text>
</comment>
<feature type="signal peptide" evidence="5">
    <location>
        <begin position="1"/>
        <end position="18"/>
    </location>
</feature>
<dbReference type="InterPro" id="IPR015883">
    <property type="entry name" value="Glyco_hydro_20_cat"/>
</dbReference>
<evidence type="ECO:0000256" key="5">
    <source>
        <dbReference type="SAM" id="SignalP"/>
    </source>
</evidence>
<dbReference type="EC" id="3.2.1.52" evidence="3"/>
<accession>A0A9P8N7X4</accession>
<proteinExistence type="inferred from homology"/>
<comment type="catalytic activity">
    <reaction evidence="1">
        <text>Hydrolysis of terminal non-reducing N-acetyl-D-hexosamine residues in N-acetyl-beta-D-hexosaminides.</text>
        <dbReference type="EC" id="3.2.1.52"/>
    </reaction>
</comment>
<evidence type="ECO:0000256" key="4">
    <source>
        <dbReference type="ARBA" id="ARBA00022801"/>
    </source>
</evidence>
<dbReference type="PANTHER" id="PTHR43678:SF1">
    <property type="entry name" value="BETA-N-ACETYLHEXOSAMINIDASE"/>
    <property type="match status" value="1"/>
</dbReference>
<dbReference type="GeneID" id="68349150"/>
<dbReference type="InterPro" id="IPR029018">
    <property type="entry name" value="Hex-like_dom2"/>
</dbReference>
<dbReference type="GO" id="GO:0004563">
    <property type="term" value="F:beta-N-acetylhexosaminidase activity"/>
    <property type="evidence" value="ECO:0007669"/>
    <property type="project" value="UniProtKB-EC"/>
</dbReference>
<feature type="domain" description="Glycoside hydrolase family 20 catalytic" evidence="6">
    <location>
        <begin position="117"/>
        <end position="155"/>
    </location>
</feature>
<evidence type="ECO:0000256" key="2">
    <source>
        <dbReference type="ARBA" id="ARBA00006285"/>
    </source>
</evidence>
<dbReference type="Pfam" id="PF00728">
    <property type="entry name" value="Glyco_hydro_20"/>
    <property type="match status" value="1"/>
</dbReference>
<dbReference type="InterPro" id="IPR052764">
    <property type="entry name" value="GH20_Enzymes"/>
</dbReference>
<evidence type="ECO:0000256" key="3">
    <source>
        <dbReference type="ARBA" id="ARBA00012663"/>
    </source>
</evidence>
<dbReference type="Gene3D" id="3.30.379.10">
    <property type="entry name" value="Chitobiase/beta-hexosaminidase domain 2-like"/>
    <property type="match status" value="1"/>
</dbReference>
<dbReference type="InterPro" id="IPR017853">
    <property type="entry name" value="GH"/>
</dbReference>
<evidence type="ECO:0000259" key="6">
    <source>
        <dbReference type="Pfam" id="PF00728"/>
    </source>
</evidence>
<name>A0A9P8N7X4_9HYPO</name>
<organism evidence="7 8">
    <name type="scientific">Hirsutella rhossiliensis</name>
    <dbReference type="NCBI Taxonomy" id="111463"/>
    <lineage>
        <taxon>Eukaryota</taxon>
        <taxon>Fungi</taxon>
        <taxon>Dikarya</taxon>
        <taxon>Ascomycota</taxon>
        <taxon>Pezizomycotina</taxon>
        <taxon>Sordariomycetes</taxon>
        <taxon>Hypocreomycetidae</taxon>
        <taxon>Hypocreales</taxon>
        <taxon>Ophiocordycipitaceae</taxon>
        <taxon>Hirsutella</taxon>
    </lineage>
</organism>
<evidence type="ECO:0000256" key="1">
    <source>
        <dbReference type="ARBA" id="ARBA00001231"/>
    </source>
</evidence>
<dbReference type="SUPFAM" id="SSF51445">
    <property type="entry name" value="(Trans)glycosidases"/>
    <property type="match status" value="1"/>
</dbReference>
<dbReference type="GO" id="GO:0005975">
    <property type="term" value="P:carbohydrate metabolic process"/>
    <property type="evidence" value="ECO:0007669"/>
    <property type="project" value="InterPro"/>
</dbReference>
<evidence type="ECO:0000313" key="8">
    <source>
        <dbReference type="Proteomes" id="UP000824596"/>
    </source>
</evidence>
<dbReference type="SUPFAM" id="SSF55545">
    <property type="entry name" value="beta-N-acetylhexosaminidase-like domain"/>
    <property type="match status" value="1"/>
</dbReference>
<protein>
    <recommendedName>
        <fullName evidence="3">beta-N-acetylhexosaminidase</fullName>
        <ecNumber evidence="3">3.2.1.52</ecNumber>
    </recommendedName>
</protein>
<dbReference type="Gene3D" id="3.20.20.80">
    <property type="entry name" value="Glycosidases"/>
    <property type="match status" value="1"/>
</dbReference>
<keyword evidence="5" id="KW-0732">Signal</keyword>
<dbReference type="Proteomes" id="UP000824596">
    <property type="component" value="Unassembled WGS sequence"/>
</dbReference>